<feature type="compositionally biased region" description="Polar residues" evidence="1">
    <location>
        <begin position="1"/>
        <end position="18"/>
    </location>
</feature>
<feature type="transmembrane region" description="Helical" evidence="2">
    <location>
        <begin position="33"/>
        <end position="52"/>
    </location>
</feature>
<reference evidence="3 4" key="1">
    <citation type="submission" date="2018-06" db="EMBL/GenBank/DDBJ databases">
        <authorList>
            <consortium name="Pathogen Informatics"/>
            <person name="Doyle S."/>
        </authorList>
    </citation>
    <scope>NUCLEOTIDE SEQUENCE [LARGE SCALE GENOMIC DNA]</scope>
    <source>
        <strain evidence="3 4">NCTC10295</strain>
    </source>
</reference>
<name>A0A378UJL1_BERDE</name>
<evidence type="ECO:0000256" key="2">
    <source>
        <dbReference type="SAM" id="Phobius"/>
    </source>
</evidence>
<dbReference type="Proteomes" id="UP000254651">
    <property type="component" value="Unassembled WGS sequence"/>
</dbReference>
<feature type="region of interest" description="Disordered" evidence="1">
    <location>
        <begin position="1"/>
        <end position="26"/>
    </location>
</feature>
<keyword evidence="2" id="KW-0472">Membrane</keyword>
<keyword evidence="2" id="KW-0812">Transmembrane</keyword>
<sequence>MSRNPNTISQTTRRQTNRAMREQARKQAQRRNIIIDTISAILTAMLVCFIISQCTTPAAAQTIEAEQAADAAEAAAAWAHVYTGVDLDNAAVAEPIE</sequence>
<evidence type="ECO:0000313" key="3">
    <source>
        <dbReference type="EMBL" id="STZ76859.1"/>
    </source>
</evidence>
<evidence type="ECO:0008006" key="5">
    <source>
        <dbReference type="Google" id="ProtNLM"/>
    </source>
</evidence>
<protein>
    <recommendedName>
        <fullName evidence="5">Phage associated protein</fullName>
    </recommendedName>
</protein>
<dbReference type="AlphaFoldDB" id="A0A378UJL1"/>
<evidence type="ECO:0000313" key="4">
    <source>
        <dbReference type="Proteomes" id="UP000254651"/>
    </source>
</evidence>
<gene>
    <name evidence="3" type="ORF">NCTC10295_01647</name>
</gene>
<accession>A0A378UJL1</accession>
<keyword evidence="2" id="KW-1133">Transmembrane helix</keyword>
<keyword evidence="4" id="KW-1185">Reference proteome</keyword>
<evidence type="ECO:0000256" key="1">
    <source>
        <dbReference type="SAM" id="MobiDB-lite"/>
    </source>
</evidence>
<organism evidence="3 4">
    <name type="scientific">Bergeriella denitrificans</name>
    <name type="common">Neisseria denitrificans</name>
    <dbReference type="NCBI Taxonomy" id="494"/>
    <lineage>
        <taxon>Bacteria</taxon>
        <taxon>Pseudomonadati</taxon>
        <taxon>Pseudomonadota</taxon>
        <taxon>Betaproteobacteria</taxon>
        <taxon>Neisseriales</taxon>
        <taxon>Neisseriaceae</taxon>
        <taxon>Bergeriella</taxon>
    </lineage>
</organism>
<dbReference type="EMBL" id="UGQS01000002">
    <property type="protein sequence ID" value="STZ76859.1"/>
    <property type="molecule type" value="Genomic_DNA"/>
</dbReference>
<proteinExistence type="predicted"/>
<dbReference type="RefSeq" id="WP_066077193.1">
    <property type="nucleotide sequence ID" value="NZ_CP181246.1"/>
</dbReference>